<dbReference type="EMBL" id="JAMZMF010000004">
    <property type="protein sequence ID" value="MDR0177022.1"/>
    <property type="molecule type" value="Genomic_DNA"/>
</dbReference>
<dbReference type="Pfam" id="PF00078">
    <property type="entry name" value="RVT_1"/>
    <property type="match status" value="1"/>
</dbReference>
<dbReference type="CDD" id="cd01646">
    <property type="entry name" value="RT_Bac_retron_I"/>
    <property type="match status" value="1"/>
</dbReference>
<accession>A0AAW8L4N3</accession>
<dbReference type="InterPro" id="IPR000477">
    <property type="entry name" value="RT_dom"/>
</dbReference>
<keyword evidence="2" id="KW-0548">Nucleotidyltransferase</keyword>
<dbReference type="AlphaFoldDB" id="A0AAW8L4N3"/>
<dbReference type="RefSeq" id="WP_308679259.1">
    <property type="nucleotide sequence ID" value="NZ_JAMZMF010000004.1"/>
</dbReference>
<keyword evidence="2" id="KW-0695">RNA-directed DNA polymerase</keyword>
<sequence length="529" mass="59892">MSKRTRKNNTNNIFGLDIVAATHLLKSEQYGAWYRDPWNFPELDTNFTETLDAPTLGVGKTPSGINFTIPPSFLPFDFPKSFFSTRPAVTQDLQSSLVFAAAALQVAPSLHESLEDWVYGWRMRIGEFAGQSSNEWAEYIKTKKDIQQSEYSAQTDITSCFASIDHEEISDFVYKTVGKTTAANIIASVLEQHATTPGRRGLPQRSNAASILAQLAFYYIDLRIAERLSTGQIISARRWMDDISFEGNYEELHDLLTIIQNEARRFGLEINTSKTNIVTSDQLVQEMEEEEHKLIEVEPVMIDEGYDEPSVLFYDYSPLVDLEEEILQTPSSYSRPTIGRVLKSLKHHGIYKRLDEWADQAPRMPHAADRIGRFLLAGRNHQSIPIDLSAWATRSISSPLVSLPWVRAQYAISVPSTEVQDDLREILWSWLSQGTSIHCLAVAADRLSRLDPKAFKVRAHSIIDENPGPQRDRILAFSLLAAGAPRSQVARLLRRNPANNITLRYLEWCNWRTPKTAPDYDASLIDEIS</sequence>
<name>A0AAW8L4N3_9ACTO</name>
<gene>
    <name evidence="2" type="ORF">RF687_03535</name>
</gene>
<keyword evidence="2" id="KW-0808">Transferase</keyword>
<evidence type="ECO:0000259" key="1">
    <source>
        <dbReference type="PROSITE" id="PS50878"/>
    </source>
</evidence>
<dbReference type="PROSITE" id="PS50878">
    <property type="entry name" value="RT_POL"/>
    <property type="match status" value="1"/>
</dbReference>
<proteinExistence type="predicted"/>
<comment type="caution">
    <text evidence="2">The sequence shown here is derived from an EMBL/GenBank/DDBJ whole genome shotgun (WGS) entry which is preliminary data.</text>
</comment>
<dbReference type="Proteomes" id="UP001230065">
    <property type="component" value="Unassembled WGS sequence"/>
</dbReference>
<evidence type="ECO:0000313" key="2">
    <source>
        <dbReference type="EMBL" id="MDR0177022.1"/>
    </source>
</evidence>
<organism evidence="2 3">
    <name type="scientific">Actinomyces oris</name>
    <dbReference type="NCBI Taxonomy" id="544580"/>
    <lineage>
        <taxon>Bacteria</taxon>
        <taxon>Bacillati</taxon>
        <taxon>Actinomycetota</taxon>
        <taxon>Actinomycetes</taxon>
        <taxon>Actinomycetales</taxon>
        <taxon>Actinomycetaceae</taxon>
        <taxon>Actinomyces</taxon>
    </lineage>
</organism>
<evidence type="ECO:0000313" key="3">
    <source>
        <dbReference type="Proteomes" id="UP001230065"/>
    </source>
</evidence>
<feature type="domain" description="Reverse transcriptase" evidence="1">
    <location>
        <begin position="1"/>
        <end position="318"/>
    </location>
</feature>
<protein>
    <submittedName>
        <fullName evidence="2">RNA-directed DNA polymerase</fullName>
    </submittedName>
</protein>
<dbReference type="GO" id="GO:0003964">
    <property type="term" value="F:RNA-directed DNA polymerase activity"/>
    <property type="evidence" value="ECO:0007669"/>
    <property type="project" value="UniProtKB-KW"/>
</dbReference>
<reference evidence="2" key="1">
    <citation type="submission" date="2022-06" db="EMBL/GenBank/DDBJ databases">
        <title>Draft Genome Sequences of Three Actinomyces oris Strains, Isolated from Healthy Human Feces.</title>
        <authorList>
            <person name="Ye Y."/>
            <person name="Liu C."/>
            <person name="Zhao J."/>
            <person name="Xu J."/>
            <person name="Huang H."/>
            <person name="Wang B."/>
            <person name="Wei J."/>
            <person name="Jing X."/>
        </authorList>
    </citation>
    <scope>NUCLEOTIDE SEQUENCE</scope>
    <source>
        <strain evidence="2">CNGBCC1803727</strain>
    </source>
</reference>